<reference evidence="2" key="1">
    <citation type="journal article" date="2018" name="Front. Microbiol.">
        <title>Genome-Based Analysis Reveals the Taxonomy and Diversity of the Family Idiomarinaceae.</title>
        <authorList>
            <person name="Liu Y."/>
            <person name="Lai Q."/>
            <person name="Shao Z."/>
        </authorList>
    </citation>
    <scope>NUCLEOTIDE SEQUENCE [LARGE SCALE GENOMIC DNA]</scope>
    <source>
        <strain evidence="2">PIM1</strain>
    </source>
</reference>
<keyword evidence="2" id="KW-1185">Reference proteome</keyword>
<evidence type="ECO:0000313" key="2">
    <source>
        <dbReference type="Proteomes" id="UP000288127"/>
    </source>
</evidence>
<proteinExistence type="predicted"/>
<organism evidence="1 2">
    <name type="scientific">Pseudidiomarina marina</name>
    <dbReference type="NCBI Taxonomy" id="502366"/>
    <lineage>
        <taxon>Bacteria</taxon>
        <taxon>Pseudomonadati</taxon>
        <taxon>Pseudomonadota</taxon>
        <taxon>Gammaproteobacteria</taxon>
        <taxon>Alteromonadales</taxon>
        <taxon>Idiomarinaceae</taxon>
        <taxon>Pseudidiomarina</taxon>
    </lineage>
</organism>
<protein>
    <submittedName>
        <fullName evidence="1">Uncharacterized protein</fullName>
    </submittedName>
</protein>
<dbReference type="OrthoDB" id="7066897at2"/>
<comment type="caution">
    <text evidence="1">The sequence shown here is derived from an EMBL/GenBank/DDBJ whole genome shotgun (WGS) entry which is preliminary data.</text>
</comment>
<dbReference type="RefSeq" id="WP_126759714.1">
    <property type="nucleotide sequence ID" value="NZ_CP085233.1"/>
</dbReference>
<evidence type="ECO:0000313" key="1">
    <source>
        <dbReference type="EMBL" id="RUO59961.1"/>
    </source>
</evidence>
<dbReference type="EMBL" id="PIPZ01000002">
    <property type="protein sequence ID" value="RUO59961.1"/>
    <property type="molecule type" value="Genomic_DNA"/>
</dbReference>
<dbReference type="Proteomes" id="UP000288127">
    <property type="component" value="Unassembled WGS sequence"/>
</dbReference>
<name>A0A432YG85_9GAMM</name>
<gene>
    <name evidence="1" type="ORF">CWI76_07500</name>
</gene>
<accession>A0A432YG85</accession>
<dbReference type="AlphaFoldDB" id="A0A432YG85"/>
<sequence length="72" mass="8195">MTKIKRISTEDGKESVEIHQSKEGAYVLHKYVQKYDFEEEVYYEVRVTPDPAGLFGDADSATQEAKLLLGLE</sequence>